<dbReference type="RefSeq" id="WP_217468885.1">
    <property type="nucleotide sequence ID" value="NZ_CADIKC010000001.1"/>
</dbReference>
<protein>
    <recommendedName>
        <fullName evidence="2">Activator of Hsp90 ATPase homologue 1/2-like C-terminal domain-containing protein</fullName>
    </recommendedName>
</protein>
<dbReference type="SUPFAM" id="SSF55961">
    <property type="entry name" value="Bet v1-like"/>
    <property type="match status" value="1"/>
</dbReference>
<dbReference type="Proteomes" id="UP000494255">
    <property type="component" value="Unassembled WGS sequence"/>
</dbReference>
<dbReference type="Gene3D" id="3.30.530.20">
    <property type="match status" value="1"/>
</dbReference>
<name>A0A6J5A6X2_9BURK</name>
<dbReference type="AlphaFoldDB" id="A0A6J5A6X2"/>
<reference evidence="3 4" key="1">
    <citation type="submission" date="2020-04" db="EMBL/GenBank/DDBJ databases">
        <authorList>
            <person name="De Canck E."/>
        </authorList>
    </citation>
    <scope>NUCLEOTIDE SEQUENCE [LARGE SCALE GENOMIC DNA]</scope>
    <source>
        <strain evidence="3 4">LMG 24238</strain>
    </source>
</reference>
<comment type="similarity">
    <text evidence="1">Belongs to the AHA1 family.</text>
</comment>
<gene>
    <name evidence="3" type="ORF">LMG24238_01105</name>
</gene>
<accession>A0A6J5A6X2</accession>
<feature type="domain" description="Activator of Hsp90 ATPase homologue 1/2-like C-terminal" evidence="2">
    <location>
        <begin position="22"/>
        <end position="156"/>
    </location>
</feature>
<dbReference type="GeneID" id="97039753"/>
<evidence type="ECO:0000313" key="4">
    <source>
        <dbReference type="Proteomes" id="UP000494255"/>
    </source>
</evidence>
<sequence>MNTNTKIPTDEAVISMSRIYEAPREVVWAATTEAKHVAQWWGGPGVTNPVCEMDLRPGGSWHHVMRFPDGTELRMEFVFIEVEKPRTLSWRNASKGNLHDAHPSAVITVTLNDLGERTAWEMVARFESIEDRDAAVAFGFNKPIEASSDRLVKYLETFKE</sequence>
<dbReference type="InterPro" id="IPR023393">
    <property type="entry name" value="START-like_dom_sf"/>
</dbReference>
<dbReference type="EMBL" id="CADIKC010000001">
    <property type="protein sequence ID" value="CAB3650300.1"/>
    <property type="molecule type" value="Genomic_DNA"/>
</dbReference>
<evidence type="ECO:0000259" key="2">
    <source>
        <dbReference type="Pfam" id="PF08327"/>
    </source>
</evidence>
<evidence type="ECO:0000313" key="3">
    <source>
        <dbReference type="EMBL" id="CAB3650300.1"/>
    </source>
</evidence>
<keyword evidence="4" id="KW-1185">Reference proteome</keyword>
<dbReference type="InterPro" id="IPR013538">
    <property type="entry name" value="ASHA1/2-like_C"/>
</dbReference>
<proteinExistence type="inferred from homology"/>
<evidence type="ECO:0000256" key="1">
    <source>
        <dbReference type="ARBA" id="ARBA00006817"/>
    </source>
</evidence>
<dbReference type="Pfam" id="PF08327">
    <property type="entry name" value="AHSA1"/>
    <property type="match status" value="1"/>
</dbReference>
<organism evidence="3 4">
    <name type="scientific">Paraburkholderia sediminicola</name>
    <dbReference type="NCBI Taxonomy" id="458836"/>
    <lineage>
        <taxon>Bacteria</taxon>
        <taxon>Pseudomonadati</taxon>
        <taxon>Pseudomonadota</taxon>
        <taxon>Betaproteobacteria</taxon>
        <taxon>Burkholderiales</taxon>
        <taxon>Burkholderiaceae</taxon>
        <taxon>Paraburkholderia</taxon>
    </lineage>
</organism>